<keyword evidence="6 7" id="KW-0472">Membrane</keyword>
<comment type="subcellular location">
    <subcellularLocation>
        <location evidence="1">Membrane</location>
        <topology evidence="1">Multi-pass membrane protein</topology>
    </subcellularLocation>
</comment>
<protein>
    <recommendedName>
        <fullName evidence="8">PGG domain-containing protein</fullName>
    </recommendedName>
</protein>
<accession>A0A2P5WFN6</accession>
<proteinExistence type="predicted"/>
<dbReference type="PANTHER" id="PTHR24186">
    <property type="entry name" value="PROTEIN PHOSPHATASE 1 REGULATORY SUBUNIT"/>
    <property type="match status" value="1"/>
</dbReference>
<keyword evidence="5" id="KW-0040">ANK repeat</keyword>
<evidence type="ECO:0000256" key="1">
    <source>
        <dbReference type="ARBA" id="ARBA00004141"/>
    </source>
</evidence>
<reference evidence="9 10" key="1">
    <citation type="submission" date="2015-01" db="EMBL/GenBank/DDBJ databases">
        <title>Genome of allotetraploid Gossypium barbadense reveals genomic plasticity and fiber elongation in cotton evolution.</title>
        <authorList>
            <person name="Chen X."/>
            <person name="Liu X."/>
            <person name="Zhao B."/>
            <person name="Zheng H."/>
            <person name="Hu Y."/>
            <person name="Lu G."/>
            <person name="Yang C."/>
            <person name="Chen J."/>
            <person name="Shan C."/>
            <person name="Zhang L."/>
            <person name="Zhou Y."/>
            <person name="Wang L."/>
            <person name="Guo W."/>
            <person name="Bai Y."/>
            <person name="Ruan J."/>
            <person name="Shangguan X."/>
            <person name="Mao Y."/>
            <person name="Jiang J."/>
            <person name="Zhu Y."/>
            <person name="Lei J."/>
            <person name="Kang H."/>
            <person name="Chen S."/>
            <person name="He X."/>
            <person name="Wang R."/>
            <person name="Wang Y."/>
            <person name="Chen J."/>
            <person name="Wang L."/>
            <person name="Yu S."/>
            <person name="Wang B."/>
            <person name="Wei J."/>
            <person name="Song S."/>
            <person name="Lu X."/>
            <person name="Gao Z."/>
            <person name="Gu W."/>
            <person name="Deng X."/>
            <person name="Ma D."/>
            <person name="Wang S."/>
            <person name="Liang W."/>
            <person name="Fang L."/>
            <person name="Cai C."/>
            <person name="Zhu X."/>
            <person name="Zhou B."/>
            <person name="Zhang Y."/>
            <person name="Chen Z."/>
            <person name="Xu S."/>
            <person name="Zhu R."/>
            <person name="Wang S."/>
            <person name="Zhang T."/>
            <person name="Zhao G."/>
        </authorList>
    </citation>
    <scope>NUCLEOTIDE SEQUENCE [LARGE SCALE GENOMIC DNA]</scope>
    <source>
        <strain evidence="10">cv. Xinhai21</strain>
        <tissue evidence="9">Leaf</tissue>
    </source>
</reference>
<evidence type="ECO:0000313" key="9">
    <source>
        <dbReference type="EMBL" id="PPR89871.1"/>
    </source>
</evidence>
<evidence type="ECO:0000313" key="10">
    <source>
        <dbReference type="Proteomes" id="UP000239757"/>
    </source>
</evidence>
<keyword evidence="2 7" id="KW-0812">Transmembrane</keyword>
<dbReference type="Proteomes" id="UP000239757">
    <property type="component" value="Unassembled WGS sequence"/>
</dbReference>
<feature type="domain" description="PGG" evidence="8">
    <location>
        <begin position="64"/>
        <end position="154"/>
    </location>
</feature>
<evidence type="ECO:0000256" key="2">
    <source>
        <dbReference type="ARBA" id="ARBA00022692"/>
    </source>
</evidence>
<name>A0A2P5WFN6_GOSBA</name>
<keyword evidence="3" id="KW-0677">Repeat</keyword>
<dbReference type="EMBL" id="KZ667793">
    <property type="protein sequence ID" value="PPR89871.1"/>
    <property type="molecule type" value="Genomic_DNA"/>
</dbReference>
<feature type="transmembrane region" description="Helical" evidence="7">
    <location>
        <begin position="50"/>
        <end position="76"/>
    </location>
</feature>
<dbReference type="Pfam" id="PF13962">
    <property type="entry name" value="PGG"/>
    <property type="match status" value="1"/>
</dbReference>
<feature type="transmembrane region" description="Helical" evidence="7">
    <location>
        <begin position="165"/>
        <end position="189"/>
    </location>
</feature>
<keyword evidence="4 7" id="KW-1133">Transmembrane helix</keyword>
<evidence type="ECO:0000256" key="5">
    <source>
        <dbReference type="ARBA" id="ARBA00023043"/>
    </source>
</evidence>
<feature type="transmembrane region" description="Helical" evidence="7">
    <location>
        <begin position="106"/>
        <end position="127"/>
    </location>
</feature>
<gene>
    <name evidence="9" type="ORF">GOBAR_AA30810</name>
</gene>
<dbReference type="AlphaFoldDB" id="A0A2P5WFN6"/>
<evidence type="ECO:0000259" key="8">
    <source>
        <dbReference type="Pfam" id="PF13962"/>
    </source>
</evidence>
<evidence type="ECO:0000256" key="3">
    <source>
        <dbReference type="ARBA" id="ARBA00022737"/>
    </source>
</evidence>
<dbReference type="InterPro" id="IPR026961">
    <property type="entry name" value="PGG_dom"/>
</dbReference>
<evidence type="ECO:0000256" key="7">
    <source>
        <dbReference type="SAM" id="Phobius"/>
    </source>
</evidence>
<feature type="transmembrane region" description="Helical" evidence="7">
    <location>
        <begin position="139"/>
        <end position="159"/>
    </location>
</feature>
<dbReference type="PANTHER" id="PTHR24186:SF37">
    <property type="entry name" value="PGG DOMAIN-CONTAINING PROTEIN"/>
    <property type="match status" value="1"/>
</dbReference>
<evidence type="ECO:0000256" key="6">
    <source>
        <dbReference type="ARBA" id="ARBA00023136"/>
    </source>
</evidence>
<dbReference type="GO" id="GO:0005886">
    <property type="term" value="C:plasma membrane"/>
    <property type="evidence" value="ECO:0007669"/>
    <property type="project" value="TreeGrafter"/>
</dbReference>
<evidence type="ECO:0000256" key="4">
    <source>
        <dbReference type="ARBA" id="ARBA00022989"/>
    </source>
</evidence>
<dbReference type="OrthoDB" id="681126at2759"/>
<sequence>MLNRYLSTGKSWYKHFQYEDGRDKPGDVRNIILVVARDLNCGRGRVFGRIAFIAVADITDAIAVIAVATLIASVTFQAGVNPPGGVWQDNDNGHHAGRAIYASQSAAYYVFLIYNTFALSASILVIMYLTHRFPFHFEIIIATVSMIVTYGSAIFAITPDESVRFPYVIAAASVPFLRRCLIQLFNIVFKKE</sequence>
<organism evidence="9 10">
    <name type="scientific">Gossypium barbadense</name>
    <name type="common">Sea Island cotton</name>
    <name type="synonym">Hibiscus barbadensis</name>
    <dbReference type="NCBI Taxonomy" id="3634"/>
    <lineage>
        <taxon>Eukaryota</taxon>
        <taxon>Viridiplantae</taxon>
        <taxon>Streptophyta</taxon>
        <taxon>Embryophyta</taxon>
        <taxon>Tracheophyta</taxon>
        <taxon>Spermatophyta</taxon>
        <taxon>Magnoliopsida</taxon>
        <taxon>eudicotyledons</taxon>
        <taxon>Gunneridae</taxon>
        <taxon>Pentapetalae</taxon>
        <taxon>rosids</taxon>
        <taxon>malvids</taxon>
        <taxon>Malvales</taxon>
        <taxon>Malvaceae</taxon>
        <taxon>Malvoideae</taxon>
        <taxon>Gossypium</taxon>
    </lineage>
</organism>